<dbReference type="HOGENOM" id="CLU_687699_0_0_1"/>
<dbReference type="OMA" id="SCCKPAG"/>
<name>A0A0E0H836_ORYNI</name>
<dbReference type="Proteomes" id="UP000006591">
    <property type="component" value="Chromosome 4"/>
</dbReference>
<dbReference type="STRING" id="4536.A0A0E0H836"/>
<feature type="region of interest" description="Disordered" evidence="1">
    <location>
        <begin position="197"/>
        <end position="256"/>
    </location>
</feature>
<dbReference type="EnsemblPlants" id="ONIVA04G29860.2">
    <property type="protein sequence ID" value="ONIVA04G29860.2"/>
    <property type="gene ID" value="ONIVA04G29860"/>
</dbReference>
<evidence type="ECO:0000313" key="2">
    <source>
        <dbReference type="EnsemblPlants" id="ONIVA04G29860.2"/>
    </source>
</evidence>
<dbReference type="AlphaFoldDB" id="A0A0E0H836"/>
<evidence type="ECO:0000313" key="3">
    <source>
        <dbReference type="Proteomes" id="UP000006591"/>
    </source>
</evidence>
<protein>
    <submittedName>
        <fullName evidence="2">Uncharacterized protein</fullName>
    </submittedName>
</protein>
<evidence type="ECO:0000256" key="1">
    <source>
        <dbReference type="SAM" id="MobiDB-lite"/>
    </source>
</evidence>
<dbReference type="Gramene" id="ONIVA04G29860.2">
    <property type="protein sequence ID" value="ONIVA04G29860.2"/>
    <property type="gene ID" value="ONIVA04G29860"/>
</dbReference>
<feature type="region of interest" description="Disordered" evidence="1">
    <location>
        <begin position="1"/>
        <end position="49"/>
    </location>
</feature>
<reference evidence="2" key="1">
    <citation type="submission" date="2015-04" db="UniProtKB">
        <authorList>
            <consortium name="EnsemblPlants"/>
        </authorList>
    </citation>
    <scope>IDENTIFICATION</scope>
    <source>
        <strain evidence="2">SL10</strain>
    </source>
</reference>
<keyword evidence="3" id="KW-1185">Reference proteome</keyword>
<reference evidence="2" key="2">
    <citation type="submission" date="2018-04" db="EMBL/GenBank/DDBJ databases">
        <title>OnivRS2 (Oryza nivara Reference Sequence Version 2).</title>
        <authorList>
            <person name="Zhang J."/>
            <person name="Kudrna D."/>
            <person name="Lee S."/>
            <person name="Talag J."/>
            <person name="Rajasekar S."/>
            <person name="Welchert J."/>
            <person name="Hsing Y.-I."/>
            <person name="Wing R.A."/>
        </authorList>
    </citation>
    <scope>NUCLEOTIDE SEQUENCE [LARGE SCALE GENOMIC DNA]</scope>
    <source>
        <strain evidence="2">SL10</strain>
    </source>
</reference>
<feature type="compositionally biased region" description="Low complexity" evidence="1">
    <location>
        <begin position="208"/>
        <end position="231"/>
    </location>
</feature>
<sequence>MPDLHYVADEAAWDPPGDGQRCGGRGRRGEGRGGGPAAGVAPAEATPPSASSLPLLSLTLFSCCKPAGNEHSGAAAPPGRVVGGAGAEEEEVVALSSSSSSASRKKVGAAAEARGLPRLVRYKVLVLVLVLQFLYSRQASVAAPNSGAAVDLALDTLEACVRVILSWETWLQCCTGYDGEDRVSALPDDLLVARLPSRTRLAPPRSPPAGGASGAPRRSSSAASPLCAGVEGPRGGVVDDGRRPRRGPRGGGARGGSAAAAALVADLLLSAAEAVGVAAVGRALAGHPDPFRVVHRSELAGSSTICLPASLALALNRQRERGGTEEQLTWHSDIWDPRWFHADSAVT</sequence>
<feature type="compositionally biased region" description="Low complexity" evidence="1">
    <location>
        <begin position="38"/>
        <end position="49"/>
    </location>
</feature>
<proteinExistence type="predicted"/>
<accession>A0A0E0H836</accession>
<organism evidence="2">
    <name type="scientific">Oryza nivara</name>
    <name type="common">Indian wild rice</name>
    <name type="synonym">Oryza sativa f. spontanea</name>
    <dbReference type="NCBI Taxonomy" id="4536"/>
    <lineage>
        <taxon>Eukaryota</taxon>
        <taxon>Viridiplantae</taxon>
        <taxon>Streptophyta</taxon>
        <taxon>Embryophyta</taxon>
        <taxon>Tracheophyta</taxon>
        <taxon>Spermatophyta</taxon>
        <taxon>Magnoliopsida</taxon>
        <taxon>Liliopsida</taxon>
        <taxon>Poales</taxon>
        <taxon>Poaceae</taxon>
        <taxon>BOP clade</taxon>
        <taxon>Oryzoideae</taxon>
        <taxon>Oryzeae</taxon>
        <taxon>Oryzinae</taxon>
        <taxon>Oryza</taxon>
    </lineage>
</organism>